<evidence type="ECO:0000256" key="1">
    <source>
        <dbReference type="ARBA" id="ARBA00023015"/>
    </source>
</evidence>
<feature type="domain" description="HTH tetR-type" evidence="5">
    <location>
        <begin position="12"/>
        <end position="72"/>
    </location>
</feature>
<dbReference type="RefSeq" id="WP_046767793.1">
    <property type="nucleotide sequence ID" value="NZ_KQ061223.1"/>
</dbReference>
<protein>
    <submittedName>
        <fullName evidence="6">DNA-binding transcriptional regulator, AcrR family</fullName>
    </submittedName>
</protein>
<dbReference type="PANTHER" id="PTHR30055">
    <property type="entry name" value="HTH-TYPE TRANSCRIPTIONAL REGULATOR RUTR"/>
    <property type="match status" value="1"/>
</dbReference>
<evidence type="ECO:0000259" key="5">
    <source>
        <dbReference type="PROSITE" id="PS50977"/>
    </source>
</evidence>
<dbReference type="STRING" id="419479.SAMN04488563_1402"/>
<evidence type="ECO:0000313" key="7">
    <source>
        <dbReference type="Proteomes" id="UP000182977"/>
    </source>
</evidence>
<dbReference type="AlphaFoldDB" id="A0A1H2I3R4"/>
<proteinExistence type="predicted"/>
<reference evidence="7" key="1">
    <citation type="submission" date="2016-10" db="EMBL/GenBank/DDBJ databases">
        <authorList>
            <person name="Varghese N."/>
            <person name="Submissions S."/>
        </authorList>
    </citation>
    <scope>NUCLEOTIDE SEQUENCE [LARGE SCALE GENOMIC DNA]</scope>
    <source>
        <strain evidence="7">DSM 45079</strain>
    </source>
</reference>
<gene>
    <name evidence="6" type="ORF">SAMN04488563_1402</name>
</gene>
<keyword evidence="3" id="KW-0804">Transcription</keyword>
<dbReference type="PROSITE" id="PS50977">
    <property type="entry name" value="HTH_TETR_2"/>
    <property type="match status" value="1"/>
</dbReference>
<dbReference type="PANTHER" id="PTHR30055:SF234">
    <property type="entry name" value="HTH-TYPE TRANSCRIPTIONAL REGULATOR BETI"/>
    <property type="match status" value="1"/>
</dbReference>
<dbReference type="GO" id="GO:0000976">
    <property type="term" value="F:transcription cis-regulatory region binding"/>
    <property type="evidence" value="ECO:0007669"/>
    <property type="project" value="TreeGrafter"/>
</dbReference>
<dbReference type="SUPFAM" id="SSF46689">
    <property type="entry name" value="Homeodomain-like"/>
    <property type="match status" value="1"/>
</dbReference>
<dbReference type="Proteomes" id="UP000182977">
    <property type="component" value="Chromosome I"/>
</dbReference>
<keyword evidence="1" id="KW-0805">Transcription regulation</keyword>
<dbReference type="Pfam" id="PF00440">
    <property type="entry name" value="TetR_N"/>
    <property type="match status" value="1"/>
</dbReference>
<keyword evidence="7" id="KW-1185">Reference proteome</keyword>
<dbReference type="EMBL" id="LT629791">
    <property type="protein sequence ID" value="SDU38438.1"/>
    <property type="molecule type" value="Genomic_DNA"/>
</dbReference>
<dbReference type="Gene3D" id="1.10.357.10">
    <property type="entry name" value="Tetracycline Repressor, domain 2"/>
    <property type="match status" value="1"/>
</dbReference>
<dbReference type="PRINTS" id="PR00455">
    <property type="entry name" value="HTHTETR"/>
</dbReference>
<name>A0A1H2I3R4_9ACTN</name>
<evidence type="ECO:0000313" key="6">
    <source>
        <dbReference type="EMBL" id="SDU38438.1"/>
    </source>
</evidence>
<organism evidence="6 7">
    <name type="scientific">Jiangella alkaliphila</name>
    <dbReference type="NCBI Taxonomy" id="419479"/>
    <lineage>
        <taxon>Bacteria</taxon>
        <taxon>Bacillati</taxon>
        <taxon>Actinomycetota</taxon>
        <taxon>Actinomycetes</taxon>
        <taxon>Jiangellales</taxon>
        <taxon>Jiangellaceae</taxon>
        <taxon>Jiangella</taxon>
    </lineage>
</organism>
<dbReference type="InterPro" id="IPR001647">
    <property type="entry name" value="HTH_TetR"/>
</dbReference>
<dbReference type="GO" id="GO:0003700">
    <property type="term" value="F:DNA-binding transcription factor activity"/>
    <property type="evidence" value="ECO:0007669"/>
    <property type="project" value="TreeGrafter"/>
</dbReference>
<sequence>MAPETLRERKQQRTREAIVDAALALFAERGFDHVTVTDIAERAEVGRSTFFRYFGDKQEVVFGDDRVADELVAAAGAAPGGVPDTLTAAIAQVRALVVPYVAAITANAALYTAHERLVEAHPELRARSLTKLRRHTETLTRVLTDRGADRETATVAAELGLACYQAARTLVDDDPERLPAAVEAAFDRLAAR</sequence>
<dbReference type="InterPro" id="IPR009057">
    <property type="entry name" value="Homeodomain-like_sf"/>
</dbReference>
<evidence type="ECO:0000256" key="3">
    <source>
        <dbReference type="ARBA" id="ARBA00023163"/>
    </source>
</evidence>
<dbReference type="InterPro" id="IPR050109">
    <property type="entry name" value="HTH-type_TetR-like_transc_reg"/>
</dbReference>
<evidence type="ECO:0000256" key="2">
    <source>
        <dbReference type="ARBA" id="ARBA00023125"/>
    </source>
</evidence>
<dbReference type="OrthoDB" id="4709704at2"/>
<keyword evidence="2 4" id="KW-0238">DNA-binding</keyword>
<accession>A0A1H2I3R4</accession>
<evidence type="ECO:0000256" key="4">
    <source>
        <dbReference type="PROSITE-ProRule" id="PRU00335"/>
    </source>
</evidence>
<feature type="DNA-binding region" description="H-T-H motif" evidence="4">
    <location>
        <begin position="35"/>
        <end position="54"/>
    </location>
</feature>